<evidence type="ECO:0000256" key="1">
    <source>
        <dbReference type="SAM" id="SignalP"/>
    </source>
</evidence>
<gene>
    <name evidence="2" type="ORF">F5147DRAFT_720712</name>
</gene>
<dbReference type="GeneID" id="64701090"/>
<name>A0A9P7EWR1_9AGAM</name>
<evidence type="ECO:0000313" key="3">
    <source>
        <dbReference type="Proteomes" id="UP000823399"/>
    </source>
</evidence>
<proteinExistence type="predicted"/>
<dbReference type="EMBL" id="JABBWM010000084">
    <property type="protein sequence ID" value="KAG2093493.1"/>
    <property type="molecule type" value="Genomic_DNA"/>
</dbReference>
<comment type="caution">
    <text evidence="2">The sequence shown here is derived from an EMBL/GenBank/DDBJ whole genome shotgun (WGS) entry which is preliminary data.</text>
</comment>
<dbReference type="RefSeq" id="XP_041287206.1">
    <property type="nucleotide sequence ID" value="XM_041438831.1"/>
</dbReference>
<dbReference type="AlphaFoldDB" id="A0A9P7EWR1"/>
<accession>A0A9P7EWR1</accession>
<protein>
    <recommendedName>
        <fullName evidence="4">Secreted protein</fullName>
    </recommendedName>
</protein>
<organism evidence="2 3">
    <name type="scientific">Suillus discolor</name>
    <dbReference type="NCBI Taxonomy" id="1912936"/>
    <lineage>
        <taxon>Eukaryota</taxon>
        <taxon>Fungi</taxon>
        <taxon>Dikarya</taxon>
        <taxon>Basidiomycota</taxon>
        <taxon>Agaricomycotina</taxon>
        <taxon>Agaricomycetes</taxon>
        <taxon>Agaricomycetidae</taxon>
        <taxon>Boletales</taxon>
        <taxon>Suillineae</taxon>
        <taxon>Suillaceae</taxon>
        <taxon>Suillus</taxon>
    </lineage>
</organism>
<dbReference type="Proteomes" id="UP000823399">
    <property type="component" value="Unassembled WGS sequence"/>
</dbReference>
<feature type="chain" id="PRO_5040366004" description="Secreted protein" evidence="1">
    <location>
        <begin position="20"/>
        <end position="79"/>
    </location>
</feature>
<sequence length="79" mass="9178">MMVVFVALIFLPQLRLIEWDYPRLASRLPVCSKDPAWSLITTPSGDNFVHHFRLASKFALSCSSMTAWVLKFCGRFWRN</sequence>
<evidence type="ECO:0008006" key="4">
    <source>
        <dbReference type="Google" id="ProtNLM"/>
    </source>
</evidence>
<reference evidence="2" key="1">
    <citation type="journal article" date="2020" name="New Phytol.">
        <title>Comparative genomics reveals dynamic genome evolution in host specialist ectomycorrhizal fungi.</title>
        <authorList>
            <person name="Lofgren L.A."/>
            <person name="Nguyen N.H."/>
            <person name="Vilgalys R."/>
            <person name="Ruytinx J."/>
            <person name="Liao H.L."/>
            <person name="Branco S."/>
            <person name="Kuo A."/>
            <person name="LaButti K."/>
            <person name="Lipzen A."/>
            <person name="Andreopoulos W."/>
            <person name="Pangilinan J."/>
            <person name="Riley R."/>
            <person name="Hundley H."/>
            <person name="Na H."/>
            <person name="Barry K."/>
            <person name="Grigoriev I.V."/>
            <person name="Stajich J.E."/>
            <person name="Kennedy P.G."/>
        </authorList>
    </citation>
    <scope>NUCLEOTIDE SEQUENCE</scope>
    <source>
        <strain evidence="2">FC423</strain>
    </source>
</reference>
<keyword evidence="1" id="KW-0732">Signal</keyword>
<keyword evidence="3" id="KW-1185">Reference proteome</keyword>
<evidence type="ECO:0000313" key="2">
    <source>
        <dbReference type="EMBL" id="KAG2093493.1"/>
    </source>
</evidence>
<feature type="signal peptide" evidence="1">
    <location>
        <begin position="1"/>
        <end position="19"/>
    </location>
</feature>